<feature type="transmembrane region" description="Helical" evidence="6">
    <location>
        <begin position="192"/>
        <end position="211"/>
    </location>
</feature>
<feature type="transmembrane region" description="Helical" evidence="6">
    <location>
        <begin position="393"/>
        <end position="414"/>
    </location>
</feature>
<dbReference type="Gene3D" id="1.20.1250.20">
    <property type="entry name" value="MFS general substrate transporter like domains"/>
    <property type="match status" value="2"/>
</dbReference>
<name>A0A9Q3BDE3_9BASI</name>
<gene>
    <name evidence="8" type="ORF">O181_002666</name>
</gene>
<comment type="subcellular location">
    <subcellularLocation>
        <location evidence="1">Membrane</location>
        <topology evidence="1">Multi-pass membrane protein</topology>
    </subcellularLocation>
</comment>
<feature type="transmembrane region" description="Helical" evidence="6">
    <location>
        <begin position="361"/>
        <end position="381"/>
    </location>
</feature>
<dbReference type="GO" id="GO:0016020">
    <property type="term" value="C:membrane"/>
    <property type="evidence" value="ECO:0007669"/>
    <property type="project" value="UniProtKB-SubCell"/>
</dbReference>
<organism evidence="8 9">
    <name type="scientific">Austropuccinia psidii MF-1</name>
    <dbReference type="NCBI Taxonomy" id="1389203"/>
    <lineage>
        <taxon>Eukaryota</taxon>
        <taxon>Fungi</taxon>
        <taxon>Dikarya</taxon>
        <taxon>Basidiomycota</taxon>
        <taxon>Pucciniomycotina</taxon>
        <taxon>Pucciniomycetes</taxon>
        <taxon>Pucciniales</taxon>
        <taxon>Sphaerophragmiaceae</taxon>
        <taxon>Austropuccinia</taxon>
    </lineage>
</organism>
<comment type="caution">
    <text evidence="8">The sequence shown here is derived from an EMBL/GenBank/DDBJ whole genome shotgun (WGS) entry which is preliminary data.</text>
</comment>
<dbReference type="PANTHER" id="PTHR43791:SF36">
    <property type="entry name" value="TRANSPORTER, PUTATIVE (AFU_ORTHOLOGUE AFUA_6G08340)-RELATED"/>
    <property type="match status" value="1"/>
</dbReference>
<proteinExistence type="predicted"/>
<dbReference type="InterPro" id="IPR020846">
    <property type="entry name" value="MFS_dom"/>
</dbReference>
<feature type="transmembrane region" description="Helical" evidence="6">
    <location>
        <begin position="254"/>
        <end position="274"/>
    </location>
</feature>
<evidence type="ECO:0000256" key="1">
    <source>
        <dbReference type="ARBA" id="ARBA00004141"/>
    </source>
</evidence>
<sequence length="482" mass="52683">MPFKSTFHRCGLHSPSHPIIEITTYQQARSSILPPDASSDIALKPFRGHLSNVYRPQTAESDNHTVVCDPIKQIDSTPKNKYDHPFLGSDEEASRAQFSKSLPVEVETGVASNKQSTIKRLDLIILPITFALYLSDYLQRSNIGNAALYTFKSSNVLNPRLHYSFVLSSFSITYLLFTITANLLLPKSSSPIKFLSLAVLITSVASISIGLSSRFSLILICRALIGMGGAVFAKSLEIYYALIYTRHEMSRRMSLFIGSAVLAGAAGGIIAYGVGFSETEKEAWKLLHFIEGTPGVLLAIICLVWLPSPKVFQRAEQTSQIVIHTHKFISEAVSEPTNYNVIRWKLVLRALKNPSTWLSSFAYGCINLSVGSLTGFFPLIMKSSFEYNPRETQLYTAAPYATAFVLMFIVASASNKSGVRGAFVIALCVIGATGWGILLKSQVKAISYLGTFLVVIGAFCPIPLSVTSFGKAFISSSAPKIT</sequence>
<dbReference type="Pfam" id="PF07690">
    <property type="entry name" value="MFS_1"/>
    <property type="match status" value="1"/>
</dbReference>
<evidence type="ECO:0000259" key="7">
    <source>
        <dbReference type="PROSITE" id="PS50850"/>
    </source>
</evidence>
<reference evidence="8" key="1">
    <citation type="submission" date="2021-03" db="EMBL/GenBank/DDBJ databases">
        <title>Draft genome sequence of rust myrtle Austropuccinia psidii MF-1, a brazilian biotype.</title>
        <authorList>
            <person name="Quecine M.C."/>
            <person name="Pachon D.M.R."/>
            <person name="Bonatelli M.L."/>
            <person name="Correr F.H."/>
            <person name="Franceschini L.M."/>
            <person name="Leite T.F."/>
            <person name="Margarido G.R.A."/>
            <person name="Almeida C.A."/>
            <person name="Ferrarezi J.A."/>
            <person name="Labate C.A."/>
        </authorList>
    </citation>
    <scope>NUCLEOTIDE SEQUENCE</scope>
    <source>
        <strain evidence="8">MF-1</strain>
    </source>
</reference>
<dbReference type="PANTHER" id="PTHR43791">
    <property type="entry name" value="PERMEASE-RELATED"/>
    <property type="match status" value="1"/>
</dbReference>
<protein>
    <recommendedName>
        <fullName evidence="7">Major facilitator superfamily (MFS) profile domain-containing protein</fullName>
    </recommendedName>
</protein>
<feature type="domain" description="Major facilitator superfamily (MFS) profile" evidence="7">
    <location>
        <begin position="125"/>
        <end position="482"/>
    </location>
</feature>
<feature type="transmembrane region" description="Helical" evidence="6">
    <location>
        <begin position="286"/>
        <end position="306"/>
    </location>
</feature>
<dbReference type="GO" id="GO:0022857">
    <property type="term" value="F:transmembrane transporter activity"/>
    <property type="evidence" value="ECO:0007669"/>
    <property type="project" value="InterPro"/>
</dbReference>
<evidence type="ECO:0000256" key="4">
    <source>
        <dbReference type="ARBA" id="ARBA00022989"/>
    </source>
</evidence>
<keyword evidence="5 6" id="KW-0472">Membrane</keyword>
<feature type="transmembrane region" description="Helical" evidence="6">
    <location>
        <begin position="421"/>
        <end position="439"/>
    </location>
</feature>
<keyword evidence="3 6" id="KW-0812">Transmembrane</keyword>
<evidence type="ECO:0000256" key="5">
    <source>
        <dbReference type="ARBA" id="ARBA00023136"/>
    </source>
</evidence>
<evidence type="ECO:0000256" key="2">
    <source>
        <dbReference type="ARBA" id="ARBA00022448"/>
    </source>
</evidence>
<dbReference type="Proteomes" id="UP000765509">
    <property type="component" value="Unassembled WGS sequence"/>
</dbReference>
<evidence type="ECO:0000313" key="9">
    <source>
        <dbReference type="Proteomes" id="UP000765509"/>
    </source>
</evidence>
<dbReference type="EMBL" id="AVOT02000458">
    <property type="protein sequence ID" value="MBW0462951.1"/>
    <property type="molecule type" value="Genomic_DNA"/>
</dbReference>
<dbReference type="AlphaFoldDB" id="A0A9Q3BDE3"/>
<evidence type="ECO:0000256" key="3">
    <source>
        <dbReference type="ARBA" id="ARBA00022692"/>
    </source>
</evidence>
<dbReference type="InterPro" id="IPR036259">
    <property type="entry name" value="MFS_trans_sf"/>
</dbReference>
<dbReference type="InterPro" id="IPR011701">
    <property type="entry name" value="MFS"/>
</dbReference>
<keyword evidence="9" id="KW-1185">Reference proteome</keyword>
<evidence type="ECO:0000313" key="8">
    <source>
        <dbReference type="EMBL" id="MBW0462951.1"/>
    </source>
</evidence>
<dbReference type="OrthoDB" id="2497222at2759"/>
<accession>A0A9Q3BDE3</accession>
<dbReference type="SUPFAM" id="SSF103473">
    <property type="entry name" value="MFS general substrate transporter"/>
    <property type="match status" value="1"/>
</dbReference>
<evidence type="ECO:0000256" key="6">
    <source>
        <dbReference type="SAM" id="Phobius"/>
    </source>
</evidence>
<feature type="transmembrane region" description="Helical" evidence="6">
    <location>
        <begin position="161"/>
        <end position="185"/>
    </location>
</feature>
<keyword evidence="2" id="KW-0813">Transport</keyword>
<dbReference type="PROSITE" id="PS50850">
    <property type="entry name" value="MFS"/>
    <property type="match status" value="1"/>
</dbReference>
<keyword evidence="4 6" id="KW-1133">Transmembrane helix</keyword>
<feature type="transmembrane region" description="Helical" evidence="6">
    <location>
        <begin position="445"/>
        <end position="466"/>
    </location>
</feature>